<feature type="transmembrane region" description="Helical" evidence="7">
    <location>
        <begin position="127"/>
        <end position="145"/>
    </location>
</feature>
<dbReference type="InterPro" id="IPR002543">
    <property type="entry name" value="FtsK_dom"/>
</dbReference>
<gene>
    <name evidence="9" type="ORF">H8702_03590</name>
</gene>
<sequence length="861" mass="94650">MAVKKKTSSTTRRSSTKPTSSSKKNTTKPASSAKKRTTKSQAEQERILRQEHRKRQVWAIILFALGLLVAALIFVKGQNLWRGIHNVLFGIFGTGVFALPVLMIYIAVRATLDERMGKIRHKLWQSLVLLALLCALLQILVVGKYSGDSFTEVVKTLYLAGSLKISGGVLSIAVGMPLLLACGKVGATIIIILFSFAFILLITGATLLDVFHKVSEPVKKMEDHYIQRQEEREREREAKFDINVDLGPDALPQHPVSSSKAIFHTEPKPDITVQPELTDHFIDVVEQTDTSKAAIGKASKITADSIETRPKPKKEERVNEEKTTPEAPLDELVKKAVPTQEEAVSEPEKAEKPDAEIAKQLSQNSTAEQKVLYRYPPVSLLKAPVNRKNGDISVELRANAERLVDTLKSFGVQTRVIDISRGPTVTRYELQPSAGVKISKITGLADDIALNLAAAGVRIEAPIPNKAAVGIEVPNRQTDIVTIREVIDSVSFRDAKSKLSVALGRDISGKEVVFDIGKMPHMLIAGATGSGKSVCINTLIMSLMYKATPDEVRLLMIDPKVVELGIYNGIPHLLVPVVTDPRKAAGALGWAVTEMLNRYKLFADNQVRDLHGYNELAMTKEDLNPLPQIVIIIDELADLMMAAPNEVEDSICRLAQMARAAGMHLVIATQRPSVDVITGVIKANIPSRIAFAVSSQVDSRTILDSGGAEKLLGRGDMLFYPVGMPKPTRLQCCYVSDKEVEEVVQFVKGNLESEYDDQIMDEIEKQAVKEKPSKSSDGGGFDDTDELLDSAIECVIEASQASTSYLQRRLKVGYARAARLMDEMETKGIIGPFEGSKPRQVLMTRDQWLEMKMNQSGENES</sequence>
<dbReference type="RefSeq" id="WP_154824498.1">
    <property type="nucleotide sequence ID" value="NZ_JACRTL010000001.1"/>
</dbReference>
<evidence type="ECO:0000256" key="3">
    <source>
        <dbReference type="ARBA" id="ARBA00022840"/>
    </source>
</evidence>
<dbReference type="Gene3D" id="1.10.10.10">
    <property type="entry name" value="Winged helix-like DNA-binding domain superfamily/Winged helix DNA-binding domain"/>
    <property type="match status" value="1"/>
</dbReference>
<feature type="binding site" evidence="5">
    <location>
        <begin position="526"/>
        <end position="533"/>
    </location>
    <ligand>
        <name>ATP</name>
        <dbReference type="ChEBI" id="CHEBI:30616"/>
    </ligand>
</feature>
<evidence type="ECO:0000256" key="7">
    <source>
        <dbReference type="SAM" id="Phobius"/>
    </source>
</evidence>
<dbReference type="GO" id="GO:0003677">
    <property type="term" value="F:DNA binding"/>
    <property type="evidence" value="ECO:0007669"/>
    <property type="project" value="UniProtKB-KW"/>
</dbReference>
<keyword evidence="7" id="KW-1133">Transmembrane helix</keyword>
<dbReference type="InterPro" id="IPR018541">
    <property type="entry name" value="Ftsk_gamma"/>
</dbReference>
<dbReference type="PROSITE" id="PS50901">
    <property type="entry name" value="FTSK"/>
    <property type="match status" value="1"/>
</dbReference>
<feature type="transmembrane region" description="Helical" evidence="7">
    <location>
        <begin position="87"/>
        <end position="107"/>
    </location>
</feature>
<comment type="caution">
    <text evidence="9">The sequence shown here is derived from an EMBL/GenBank/DDBJ whole genome shotgun (WGS) entry which is preliminary data.</text>
</comment>
<dbReference type="PANTHER" id="PTHR22683:SF41">
    <property type="entry name" value="DNA TRANSLOCASE FTSK"/>
    <property type="match status" value="1"/>
</dbReference>
<feature type="domain" description="FtsK" evidence="8">
    <location>
        <begin position="509"/>
        <end position="700"/>
    </location>
</feature>
<dbReference type="PANTHER" id="PTHR22683">
    <property type="entry name" value="SPORULATION PROTEIN RELATED"/>
    <property type="match status" value="1"/>
</dbReference>
<dbReference type="InterPro" id="IPR003593">
    <property type="entry name" value="AAA+_ATPase"/>
</dbReference>
<keyword evidence="2 5" id="KW-0547">Nucleotide-binding</keyword>
<keyword evidence="7" id="KW-0472">Membrane</keyword>
<dbReference type="GO" id="GO:0005524">
    <property type="term" value="F:ATP binding"/>
    <property type="evidence" value="ECO:0007669"/>
    <property type="project" value="UniProtKB-UniRule"/>
</dbReference>
<evidence type="ECO:0000256" key="4">
    <source>
        <dbReference type="ARBA" id="ARBA00023125"/>
    </source>
</evidence>
<dbReference type="InterPro" id="IPR050206">
    <property type="entry name" value="FtsK/SpoIIIE/SftA"/>
</dbReference>
<name>A0A8J6PBA0_9FIRM</name>
<evidence type="ECO:0000256" key="5">
    <source>
        <dbReference type="PROSITE-ProRule" id="PRU00289"/>
    </source>
</evidence>
<proteinExistence type="inferred from homology"/>
<evidence type="ECO:0000256" key="1">
    <source>
        <dbReference type="ARBA" id="ARBA00006474"/>
    </source>
</evidence>
<dbReference type="CDD" id="cd01127">
    <property type="entry name" value="TrwB_TraG_TraD_VirD4"/>
    <property type="match status" value="1"/>
</dbReference>
<evidence type="ECO:0000259" key="8">
    <source>
        <dbReference type="PROSITE" id="PS50901"/>
    </source>
</evidence>
<reference evidence="9" key="1">
    <citation type="submission" date="2020-08" db="EMBL/GenBank/DDBJ databases">
        <title>Genome public.</title>
        <authorList>
            <person name="Liu C."/>
            <person name="Sun Q."/>
        </authorList>
    </citation>
    <scope>NUCLEOTIDE SEQUENCE</scope>
    <source>
        <strain evidence="9">NSJ-15</strain>
    </source>
</reference>
<dbReference type="EMBL" id="JACRTL010000001">
    <property type="protein sequence ID" value="MBC8610208.1"/>
    <property type="molecule type" value="Genomic_DNA"/>
</dbReference>
<dbReference type="InterPro" id="IPR036390">
    <property type="entry name" value="WH_DNA-bd_sf"/>
</dbReference>
<dbReference type="InterPro" id="IPR041027">
    <property type="entry name" value="FtsK_alpha"/>
</dbReference>
<keyword evidence="3 5" id="KW-0067">ATP-binding</keyword>
<accession>A0A8J6PBA0</accession>
<dbReference type="SMART" id="SM00382">
    <property type="entry name" value="AAA"/>
    <property type="match status" value="1"/>
</dbReference>
<feature type="transmembrane region" description="Helical" evidence="7">
    <location>
        <begin position="57"/>
        <end position="75"/>
    </location>
</feature>
<dbReference type="GO" id="GO:0016020">
    <property type="term" value="C:membrane"/>
    <property type="evidence" value="ECO:0007669"/>
    <property type="project" value="UniProtKB-SubCell"/>
</dbReference>
<dbReference type="Pfam" id="PF01580">
    <property type="entry name" value="FtsK_SpoIIIE"/>
    <property type="match status" value="1"/>
</dbReference>
<dbReference type="Gene3D" id="3.30.980.40">
    <property type="match status" value="1"/>
</dbReference>
<comment type="similarity">
    <text evidence="1">Belongs to the FtsK/SpoIIIE/SftA family.</text>
</comment>
<keyword evidence="7" id="KW-0812">Transmembrane</keyword>
<feature type="region of interest" description="Disordered" evidence="6">
    <location>
        <begin position="1"/>
        <end position="45"/>
    </location>
</feature>
<dbReference type="Pfam" id="PF17854">
    <property type="entry name" value="FtsK_alpha"/>
    <property type="match status" value="1"/>
</dbReference>
<organism evidence="9 10">
    <name type="scientific">Massiliimalia timonensis</name>
    <dbReference type="NCBI Taxonomy" id="1987501"/>
    <lineage>
        <taxon>Bacteria</taxon>
        <taxon>Bacillati</taxon>
        <taxon>Bacillota</taxon>
        <taxon>Clostridia</taxon>
        <taxon>Eubacteriales</taxon>
        <taxon>Oscillospiraceae</taxon>
        <taxon>Massiliimalia</taxon>
    </lineage>
</organism>
<dbReference type="Gene3D" id="3.40.50.300">
    <property type="entry name" value="P-loop containing nucleotide triphosphate hydrolases"/>
    <property type="match status" value="1"/>
</dbReference>
<dbReference type="SUPFAM" id="SSF52540">
    <property type="entry name" value="P-loop containing nucleoside triphosphate hydrolases"/>
    <property type="match status" value="1"/>
</dbReference>
<evidence type="ECO:0000313" key="10">
    <source>
        <dbReference type="Proteomes" id="UP000632659"/>
    </source>
</evidence>
<dbReference type="InterPro" id="IPR036388">
    <property type="entry name" value="WH-like_DNA-bd_sf"/>
</dbReference>
<evidence type="ECO:0000313" key="9">
    <source>
        <dbReference type="EMBL" id="MBC8610208.1"/>
    </source>
</evidence>
<feature type="compositionally biased region" description="Low complexity" evidence="6">
    <location>
        <begin position="8"/>
        <end position="32"/>
    </location>
</feature>
<feature type="transmembrane region" description="Helical" evidence="7">
    <location>
        <begin position="187"/>
        <end position="208"/>
    </location>
</feature>
<protein>
    <submittedName>
        <fullName evidence="9">DNA translocase FtsK</fullName>
    </submittedName>
</protein>
<dbReference type="InterPro" id="IPR027417">
    <property type="entry name" value="P-loop_NTPase"/>
</dbReference>
<evidence type="ECO:0000256" key="6">
    <source>
        <dbReference type="SAM" id="MobiDB-lite"/>
    </source>
</evidence>
<feature type="compositionally biased region" description="Basic and acidic residues" evidence="6">
    <location>
        <begin position="346"/>
        <end position="355"/>
    </location>
</feature>
<keyword evidence="4" id="KW-0238">DNA-binding</keyword>
<dbReference type="Pfam" id="PF09397">
    <property type="entry name" value="FtsK_gamma"/>
    <property type="match status" value="1"/>
</dbReference>
<evidence type="ECO:0000256" key="2">
    <source>
        <dbReference type="ARBA" id="ARBA00022741"/>
    </source>
</evidence>
<dbReference type="SUPFAM" id="SSF46785">
    <property type="entry name" value="Winged helix' DNA-binding domain"/>
    <property type="match status" value="1"/>
</dbReference>
<feature type="compositionally biased region" description="Basic and acidic residues" evidence="6">
    <location>
        <begin position="306"/>
        <end position="324"/>
    </location>
</feature>
<feature type="transmembrane region" description="Helical" evidence="7">
    <location>
        <begin position="157"/>
        <end position="180"/>
    </location>
</feature>
<dbReference type="AlphaFoldDB" id="A0A8J6PBA0"/>
<feature type="region of interest" description="Disordered" evidence="6">
    <location>
        <begin position="301"/>
        <end position="355"/>
    </location>
</feature>
<keyword evidence="10" id="KW-1185">Reference proteome</keyword>
<dbReference type="SMART" id="SM00843">
    <property type="entry name" value="Ftsk_gamma"/>
    <property type="match status" value="1"/>
</dbReference>
<dbReference type="Proteomes" id="UP000632659">
    <property type="component" value="Unassembled WGS sequence"/>
</dbReference>